<dbReference type="AlphaFoldDB" id="A0AAV7WB67"/>
<sequence length="82" mass="8628">MPEVRARSCCIFVEDLVDGACDVMASAEDVLHSQGKASVPMRCEAMMWNFSIVIEAAIGGRCRDPVAGKALHSGGSDGDALD</sequence>
<dbReference type="EMBL" id="JANPWB010000002">
    <property type="protein sequence ID" value="KAJ1210130.1"/>
    <property type="molecule type" value="Genomic_DNA"/>
</dbReference>
<organism evidence="1 2">
    <name type="scientific">Pleurodeles waltl</name>
    <name type="common">Iberian ribbed newt</name>
    <dbReference type="NCBI Taxonomy" id="8319"/>
    <lineage>
        <taxon>Eukaryota</taxon>
        <taxon>Metazoa</taxon>
        <taxon>Chordata</taxon>
        <taxon>Craniata</taxon>
        <taxon>Vertebrata</taxon>
        <taxon>Euteleostomi</taxon>
        <taxon>Amphibia</taxon>
        <taxon>Batrachia</taxon>
        <taxon>Caudata</taxon>
        <taxon>Salamandroidea</taxon>
        <taxon>Salamandridae</taxon>
        <taxon>Pleurodelinae</taxon>
        <taxon>Pleurodeles</taxon>
    </lineage>
</organism>
<evidence type="ECO:0000313" key="2">
    <source>
        <dbReference type="Proteomes" id="UP001066276"/>
    </source>
</evidence>
<dbReference type="Proteomes" id="UP001066276">
    <property type="component" value="Chromosome 1_2"/>
</dbReference>
<evidence type="ECO:0000313" key="1">
    <source>
        <dbReference type="EMBL" id="KAJ1210130.1"/>
    </source>
</evidence>
<accession>A0AAV7WB67</accession>
<name>A0AAV7WB67_PLEWA</name>
<reference evidence="1" key="1">
    <citation type="journal article" date="2022" name="bioRxiv">
        <title>Sequencing and chromosome-scale assembly of the giantPleurodeles waltlgenome.</title>
        <authorList>
            <person name="Brown T."/>
            <person name="Elewa A."/>
            <person name="Iarovenko S."/>
            <person name="Subramanian E."/>
            <person name="Araus A.J."/>
            <person name="Petzold A."/>
            <person name="Susuki M."/>
            <person name="Suzuki K.-i.T."/>
            <person name="Hayashi T."/>
            <person name="Toyoda A."/>
            <person name="Oliveira C."/>
            <person name="Osipova E."/>
            <person name="Leigh N.D."/>
            <person name="Simon A."/>
            <person name="Yun M.H."/>
        </authorList>
    </citation>
    <scope>NUCLEOTIDE SEQUENCE</scope>
    <source>
        <strain evidence="1">20211129_DDA</strain>
        <tissue evidence="1">Liver</tissue>
    </source>
</reference>
<comment type="caution">
    <text evidence="1">The sequence shown here is derived from an EMBL/GenBank/DDBJ whole genome shotgun (WGS) entry which is preliminary data.</text>
</comment>
<gene>
    <name evidence="1" type="ORF">NDU88_005498</name>
</gene>
<protein>
    <submittedName>
        <fullName evidence="1">Uncharacterized protein</fullName>
    </submittedName>
</protein>
<keyword evidence="2" id="KW-1185">Reference proteome</keyword>
<proteinExistence type="predicted"/>